<evidence type="ECO:0000313" key="3">
    <source>
        <dbReference type="WBParaSite" id="PSAMB.scaffold2126size25199.g16505.t1"/>
    </source>
</evidence>
<reference evidence="3" key="1">
    <citation type="submission" date="2022-11" db="UniProtKB">
        <authorList>
            <consortium name="WormBaseParasite"/>
        </authorList>
    </citation>
    <scope>IDENTIFICATION</scope>
</reference>
<dbReference type="Proteomes" id="UP000887566">
    <property type="component" value="Unplaced"/>
</dbReference>
<feature type="region of interest" description="Disordered" evidence="1">
    <location>
        <begin position="84"/>
        <end position="108"/>
    </location>
</feature>
<evidence type="ECO:0000256" key="1">
    <source>
        <dbReference type="SAM" id="MobiDB-lite"/>
    </source>
</evidence>
<dbReference type="AlphaFoldDB" id="A0A914VJU5"/>
<evidence type="ECO:0000313" key="2">
    <source>
        <dbReference type="Proteomes" id="UP000887566"/>
    </source>
</evidence>
<name>A0A914VJU5_9BILA</name>
<accession>A0A914VJU5</accession>
<proteinExistence type="predicted"/>
<keyword evidence="2" id="KW-1185">Reference proteome</keyword>
<organism evidence="2 3">
    <name type="scientific">Plectus sambesii</name>
    <dbReference type="NCBI Taxonomy" id="2011161"/>
    <lineage>
        <taxon>Eukaryota</taxon>
        <taxon>Metazoa</taxon>
        <taxon>Ecdysozoa</taxon>
        <taxon>Nematoda</taxon>
        <taxon>Chromadorea</taxon>
        <taxon>Plectida</taxon>
        <taxon>Plectina</taxon>
        <taxon>Plectoidea</taxon>
        <taxon>Plectidae</taxon>
        <taxon>Plectus</taxon>
    </lineage>
</organism>
<sequence>MHQIVIFAIEWADWCSGIKPSLINLEDAGSILAEGGPSANQGAHPSVGRGIGSSFAAKSFHAANIPVTGMRRPTGYSTVAIHMAGSHTHQQKADAANSGTNAKKEGKK</sequence>
<dbReference type="WBParaSite" id="PSAMB.scaffold2126size25199.g16505.t1">
    <property type="protein sequence ID" value="PSAMB.scaffold2126size25199.g16505.t1"/>
    <property type="gene ID" value="PSAMB.scaffold2126size25199.g16505"/>
</dbReference>
<protein>
    <submittedName>
        <fullName evidence="3">Uncharacterized protein</fullName>
    </submittedName>
</protein>